<evidence type="ECO:0000313" key="9">
    <source>
        <dbReference type="Proteomes" id="UP000007382"/>
    </source>
</evidence>
<dbReference type="FunFam" id="3.30.230.40:FF:000001">
    <property type="entry name" value="Imidazoleglycerol-phosphate dehydratase HisB"/>
    <property type="match status" value="1"/>
</dbReference>
<evidence type="ECO:0000256" key="4">
    <source>
        <dbReference type="ARBA" id="ARBA00023102"/>
    </source>
</evidence>
<comment type="similarity">
    <text evidence="6 7">Belongs to the imidazoleglycerol-phosphate dehydratase family.</text>
</comment>
<dbReference type="Gene3D" id="3.30.230.40">
    <property type="entry name" value="Imidazole glycerol phosphate dehydratase, domain 1"/>
    <property type="match status" value="2"/>
</dbReference>
<accession>I0IR02</accession>
<evidence type="ECO:0000256" key="7">
    <source>
        <dbReference type="RuleBase" id="RU000599"/>
    </source>
</evidence>
<dbReference type="InterPro" id="IPR020565">
    <property type="entry name" value="ImidazoleglycerP_deHydtase_CS"/>
</dbReference>
<dbReference type="InterPro" id="IPR038494">
    <property type="entry name" value="IGPD_sf"/>
</dbReference>
<dbReference type="PATRIC" id="fig|1162668.3.peg.2401"/>
<organism evidence="8 9">
    <name type="scientific">Leptospirillum ferrooxidans (strain C2-3)</name>
    <dbReference type="NCBI Taxonomy" id="1162668"/>
    <lineage>
        <taxon>Bacteria</taxon>
        <taxon>Pseudomonadati</taxon>
        <taxon>Nitrospirota</taxon>
        <taxon>Nitrospiria</taxon>
        <taxon>Nitrospirales</taxon>
        <taxon>Nitrospiraceae</taxon>
        <taxon>Leptospirillum</taxon>
    </lineage>
</organism>
<evidence type="ECO:0000256" key="5">
    <source>
        <dbReference type="ARBA" id="ARBA00023239"/>
    </source>
</evidence>
<keyword evidence="4 6" id="KW-0368">Histidine biosynthesis</keyword>
<dbReference type="PROSITE" id="PS00955">
    <property type="entry name" value="IGP_DEHYDRATASE_2"/>
    <property type="match status" value="1"/>
</dbReference>
<proteinExistence type="inferred from homology"/>
<gene>
    <name evidence="6" type="primary">hisB</name>
    <name evidence="8" type="ordered locus">LFE_2027</name>
</gene>
<keyword evidence="6" id="KW-0963">Cytoplasm</keyword>
<dbReference type="eggNOG" id="COG0131">
    <property type="taxonomic scope" value="Bacteria"/>
</dbReference>
<comment type="subcellular location">
    <subcellularLocation>
        <location evidence="6 7">Cytoplasm</location>
    </subcellularLocation>
</comment>
<dbReference type="NCBIfam" id="NF002114">
    <property type="entry name" value="PRK00951.2-4"/>
    <property type="match status" value="1"/>
</dbReference>
<evidence type="ECO:0000256" key="2">
    <source>
        <dbReference type="ARBA" id="ARBA00016664"/>
    </source>
</evidence>
<dbReference type="PANTHER" id="PTHR23133:SF2">
    <property type="entry name" value="IMIDAZOLEGLYCEROL-PHOSPHATE DEHYDRATASE"/>
    <property type="match status" value="1"/>
</dbReference>
<evidence type="ECO:0000313" key="8">
    <source>
        <dbReference type="EMBL" id="BAM07701.1"/>
    </source>
</evidence>
<dbReference type="GO" id="GO:0004424">
    <property type="term" value="F:imidazoleglycerol-phosphate dehydratase activity"/>
    <property type="evidence" value="ECO:0007669"/>
    <property type="project" value="UniProtKB-UniRule"/>
</dbReference>
<evidence type="ECO:0000256" key="3">
    <source>
        <dbReference type="ARBA" id="ARBA00022605"/>
    </source>
</evidence>
<evidence type="ECO:0000256" key="1">
    <source>
        <dbReference type="ARBA" id="ARBA00005047"/>
    </source>
</evidence>
<comment type="catalytic activity">
    <reaction evidence="6 7">
        <text>D-erythro-1-(imidazol-4-yl)glycerol 3-phosphate = 3-(imidazol-4-yl)-2-oxopropyl phosphate + H2O</text>
        <dbReference type="Rhea" id="RHEA:11040"/>
        <dbReference type="ChEBI" id="CHEBI:15377"/>
        <dbReference type="ChEBI" id="CHEBI:57766"/>
        <dbReference type="ChEBI" id="CHEBI:58278"/>
        <dbReference type="EC" id="4.2.1.19"/>
    </reaction>
</comment>
<dbReference type="PANTHER" id="PTHR23133">
    <property type="entry name" value="IMIDAZOLEGLYCEROL-PHOSPHATE DEHYDRATASE HIS7"/>
    <property type="match status" value="1"/>
</dbReference>
<dbReference type="HOGENOM" id="CLU_044308_3_0_0"/>
<dbReference type="GO" id="GO:0005737">
    <property type="term" value="C:cytoplasm"/>
    <property type="evidence" value="ECO:0007669"/>
    <property type="project" value="UniProtKB-SubCell"/>
</dbReference>
<keyword evidence="9" id="KW-1185">Reference proteome</keyword>
<dbReference type="Pfam" id="PF00475">
    <property type="entry name" value="IGPD"/>
    <property type="match status" value="1"/>
</dbReference>
<keyword evidence="3 6" id="KW-0028">Amino-acid biosynthesis</keyword>
<evidence type="ECO:0000256" key="6">
    <source>
        <dbReference type="HAMAP-Rule" id="MF_00076"/>
    </source>
</evidence>
<dbReference type="HAMAP" id="MF_00076">
    <property type="entry name" value="HisB"/>
    <property type="match status" value="1"/>
</dbReference>
<dbReference type="PROSITE" id="PS00954">
    <property type="entry name" value="IGP_DEHYDRATASE_1"/>
    <property type="match status" value="1"/>
</dbReference>
<dbReference type="AlphaFoldDB" id="I0IR02"/>
<dbReference type="RefSeq" id="WP_014450185.1">
    <property type="nucleotide sequence ID" value="NC_017094.1"/>
</dbReference>
<dbReference type="EC" id="4.2.1.19" evidence="6 7"/>
<dbReference type="EMBL" id="AP012342">
    <property type="protein sequence ID" value="BAM07701.1"/>
    <property type="molecule type" value="Genomic_DNA"/>
</dbReference>
<dbReference type="InterPro" id="IPR020568">
    <property type="entry name" value="Ribosomal_Su5_D2-typ_SF"/>
</dbReference>
<dbReference type="GO" id="GO:0000105">
    <property type="term" value="P:L-histidine biosynthetic process"/>
    <property type="evidence" value="ECO:0007669"/>
    <property type="project" value="UniProtKB-UniRule"/>
</dbReference>
<sequence length="204" mass="22857">MNTETGVFANRTFSVERKTRETQIVASLNLDGTGRSRVDTGIPFLDHMIDQIARHGHMDIELSVKGDLEVDFHHTVEDAGLVFGELVDRCLGDRVGIARFGHFFAPLDESLAHVVIDLSGRPYLVWDLPFERGERVGNMDPDLIMDFFQAVAVASRSTIHGRILYGRNLHHKIEAIFKAFARCLMMAAEIDPRQKSVPSTKGIL</sequence>
<protein>
    <recommendedName>
        <fullName evidence="2 6">Imidazoleglycerol-phosphate dehydratase</fullName>
        <shortName evidence="6">IGPD</shortName>
        <ecNumber evidence="6 7">4.2.1.19</ecNumber>
    </recommendedName>
</protein>
<dbReference type="Proteomes" id="UP000007382">
    <property type="component" value="Chromosome"/>
</dbReference>
<name>I0IR02_LEPFC</name>
<dbReference type="FunFam" id="3.30.230.40:FF:000003">
    <property type="entry name" value="Imidazoleglycerol-phosphate dehydratase HisB"/>
    <property type="match status" value="1"/>
</dbReference>
<dbReference type="KEGG" id="lfc:LFE_2027"/>
<keyword evidence="5 6" id="KW-0456">Lyase</keyword>
<dbReference type="UniPathway" id="UPA00031">
    <property type="reaction ID" value="UER00011"/>
</dbReference>
<dbReference type="OrthoDB" id="9813612at2"/>
<reference evidence="9" key="2">
    <citation type="submission" date="2012-03" db="EMBL/GenBank/DDBJ databases">
        <title>The complete genome sequence of the pioneer microbe on fresh volcanic deposit, Leptospirillum ferrooxidans strain C2-3.</title>
        <authorList>
            <person name="Fujimura R."/>
            <person name="Sato Y."/>
            <person name="Nishizawa T."/>
            <person name="Nanba K."/>
            <person name="Oshima K."/>
            <person name="Hattori M."/>
            <person name="Kamijo T."/>
            <person name="Ohta H."/>
        </authorList>
    </citation>
    <scope>NUCLEOTIDE SEQUENCE [LARGE SCALE GENOMIC DNA]</scope>
    <source>
        <strain evidence="9">C2-3</strain>
    </source>
</reference>
<dbReference type="STRING" id="1162668.LFE_2027"/>
<dbReference type="SUPFAM" id="SSF54211">
    <property type="entry name" value="Ribosomal protein S5 domain 2-like"/>
    <property type="match status" value="2"/>
</dbReference>
<comment type="pathway">
    <text evidence="1 6 7">Amino-acid biosynthesis; L-histidine biosynthesis; L-histidine from 5-phospho-alpha-D-ribose 1-diphosphate: step 6/9.</text>
</comment>
<dbReference type="NCBIfam" id="NF002111">
    <property type="entry name" value="PRK00951.2-1"/>
    <property type="match status" value="1"/>
</dbReference>
<reference evidence="8 9" key="1">
    <citation type="journal article" date="2012" name="J. Bacteriol.">
        <title>Complete Genome Sequence of Leptospirillum ferrooxidans Strain C2-3, Isolated from a Fresh Volcanic Ash Deposit on the Island of Miyake, Japan.</title>
        <authorList>
            <person name="Fujimura R."/>
            <person name="Sato Y."/>
            <person name="Nishizawa T."/>
            <person name="Oshima K."/>
            <person name="Kim S.-W."/>
            <person name="Hattori M."/>
            <person name="Kamijo T."/>
            <person name="Ohta H."/>
        </authorList>
    </citation>
    <scope>NUCLEOTIDE SEQUENCE [LARGE SCALE GENOMIC DNA]</scope>
    <source>
        <strain evidence="8 9">C2-3</strain>
    </source>
</reference>
<dbReference type="InterPro" id="IPR000807">
    <property type="entry name" value="ImidazoleglycerolP_deHydtase"/>
</dbReference>
<dbReference type="CDD" id="cd07914">
    <property type="entry name" value="IGPD"/>
    <property type="match status" value="1"/>
</dbReference>